<dbReference type="OrthoDB" id="371655at2157"/>
<dbReference type="GO" id="GO:0019239">
    <property type="term" value="F:deaminase activity"/>
    <property type="evidence" value="ECO:0007669"/>
    <property type="project" value="TreeGrafter"/>
</dbReference>
<evidence type="ECO:0000313" key="2">
    <source>
        <dbReference type="EMBL" id="ASJ17247.1"/>
    </source>
</evidence>
<gene>
    <name evidence="2" type="ORF">A3L04_09300</name>
    <name evidence="3" type="ORF">CHITON_1087</name>
</gene>
<dbReference type="FunFam" id="3.30.1330.40:FF:000001">
    <property type="entry name" value="L-PSP family endoribonuclease"/>
    <property type="match status" value="1"/>
</dbReference>
<dbReference type="AlphaFoldDB" id="A0A160VTM3"/>
<comment type="similarity">
    <text evidence="1">Belongs to the RutC family.</text>
</comment>
<dbReference type="NCBIfam" id="TIGR00004">
    <property type="entry name" value="Rid family detoxifying hydrolase"/>
    <property type="match status" value="1"/>
</dbReference>
<dbReference type="CDD" id="cd00448">
    <property type="entry name" value="YjgF_YER057c_UK114_family"/>
    <property type="match status" value="1"/>
</dbReference>
<dbReference type="KEGG" id="tch:CHITON_1087"/>
<protein>
    <submittedName>
        <fullName evidence="2">Deaminase</fullName>
    </submittedName>
    <submittedName>
        <fullName evidence="3">Endoribonuclease L-PSP</fullName>
    </submittedName>
</protein>
<dbReference type="Pfam" id="PF01042">
    <property type="entry name" value="Ribonuc_L-PSP"/>
    <property type="match status" value="1"/>
</dbReference>
<dbReference type="Gene3D" id="3.30.1330.40">
    <property type="entry name" value="RutC-like"/>
    <property type="match status" value="1"/>
</dbReference>
<dbReference type="Proteomes" id="UP000093069">
    <property type="component" value="Chromosome I"/>
</dbReference>
<dbReference type="PROSITE" id="PS01094">
    <property type="entry name" value="UPF0076"/>
    <property type="match status" value="1"/>
</dbReference>
<dbReference type="SUPFAM" id="SSF55298">
    <property type="entry name" value="YjgF-like"/>
    <property type="match status" value="1"/>
</dbReference>
<dbReference type="InterPro" id="IPR006056">
    <property type="entry name" value="RidA"/>
</dbReference>
<evidence type="ECO:0000313" key="4">
    <source>
        <dbReference type="Proteomes" id="UP000093069"/>
    </source>
</evidence>
<evidence type="ECO:0000256" key="1">
    <source>
        <dbReference type="ARBA" id="ARBA00010552"/>
    </source>
</evidence>
<dbReference type="PANTHER" id="PTHR11803">
    <property type="entry name" value="2-IMINOBUTANOATE/2-IMINOPROPANOATE DEAMINASE RIDA"/>
    <property type="match status" value="1"/>
</dbReference>
<reference evidence="4" key="1">
    <citation type="submission" date="2016-01" db="EMBL/GenBank/DDBJ databases">
        <authorList>
            <person name="Vorgias C.E."/>
        </authorList>
    </citation>
    <scope>NUCLEOTIDE SEQUENCE [LARGE SCALE GENOMIC DNA]</scope>
</reference>
<evidence type="ECO:0000313" key="5">
    <source>
        <dbReference type="Proteomes" id="UP000250189"/>
    </source>
</evidence>
<dbReference type="InterPro" id="IPR019897">
    <property type="entry name" value="RidA_CS"/>
</dbReference>
<dbReference type="GO" id="GO:0005829">
    <property type="term" value="C:cytosol"/>
    <property type="evidence" value="ECO:0007669"/>
    <property type="project" value="TreeGrafter"/>
</dbReference>
<keyword evidence="5" id="KW-1185">Reference proteome</keyword>
<proteinExistence type="inferred from homology"/>
<dbReference type="GeneID" id="33322775"/>
<dbReference type="InterPro" id="IPR035959">
    <property type="entry name" value="RutC-like_sf"/>
</dbReference>
<dbReference type="InterPro" id="IPR006175">
    <property type="entry name" value="YjgF/YER057c/UK114"/>
</dbReference>
<dbReference type="EMBL" id="CP015193">
    <property type="protein sequence ID" value="ASJ17247.1"/>
    <property type="molecule type" value="Genomic_DNA"/>
</dbReference>
<reference evidence="3" key="2">
    <citation type="submission" date="2016-01" db="EMBL/GenBank/DDBJ databases">
        <authorList>
            <person name="Oliw E.H."/>
        </authorList>
    </citation>
    <scope>NUCLEOTIDE SEQUENCE</scope>
    <source>
        <strain evidence="3">1</strain>
    </source>
</reference>
<dbReference type="EMBL" id="LN999010">
    <property type="protein sequence ID" value="CUX77866.1"/>
    <property type="molecule type" value="Genomic_DNA"/>
</dbReference>
<sequence>MREVVFTEKAPKPIGPYSQAIKAGNFLFIAGQIPIDPETGELVKGDIKEQTRRVLENIKAILEAAGYTLNDVVKVTVYLKNMDDFAAMNEVYAEYFGESRPARVAVEVARLPKDVLIEIEAIAHKE</sequence>
<evidence type="ECO:0000313" key="3">
    <source>
        <dbReference type="EMBL" id="CUX77866.1"/>
    </source>
</evidence>
<dbReference type="STRING" id="54262.CHITON_1087"/>
<dbReference type="RefSeq" id="WP_068577492.1">
    <property type="nucleotide sequence ID" value="NZ_CP015193.1"/>
</dbReference>
<organism evidence="3 4">
    <name type="scientific">Thermococcus chitonophagus</name>
    <dbReference type="NCBI Taxonomy" id="54262"/>
    <lineage>
        <taxon>Archaea</taxon>
        <taxon>Methanobacteriati</taxon>
        <taxon>Methanobacteriota</taxon>
        <taxon>Thermococci</taxon>
        <taxon>Thermococcales</taxon>
        <taxon>Thermococcaceae</taxon>
        <taxon>Thermococcus</taxon>
    </lineage>
</organism>
<dbReference type="PANTHER" id="PTHR11803:SF39">
    <property type="entry name" value="2-IMINOBUTANOATE_2-IMINOPROPANOATE DEAMINASE"/>
    <property type="match status" value="1"/>
</dbReference>
<name>A0A160VTM3_9EURY</name>
<reference evidence="2 5" key="3">
    <citation type="submission" date="2016-04" db="EMBL/GenBank/DDBJ databases">
        <title>Complete genome sequence of Thermococcus chitonophagus type strain GC74.</title>
        <authorList>
            <person name="Oger P.M."/>
        </authorList>
    </citation>
    <scope>NUCLEOTIDE SEQUENCE [LARGE SCALE GENOMIC DNA]</scope>
    <source>
        <strain evidence="2 5">GC74</strain>
    </source>
</reference>
<accession>A0A160VTM3</accession>
<dbReference type="Proteomes" id="UP000250189">
    <property type="component" value="Chromosome"/>
</dbReference>